<sequence>MNKKNYKLFIDWEFFDRINDLLIKERQGTSWNFQKAL</sequence>
<feature type="non-terminal residue" evidence="1">
    <location>
        <position position="37"/>
    </location>
</feature>
<evidence type="ECO:0000313" key="1">
    <source>
        <dbReference type="EMBL" id="GAF93214.1"/>
    </source>
</evidence>
<protein>
    <submittedName>
        <fullName evidence="1">Uncharacterized protein</fullName>
    </submittedName>
</protein>
<gene>
    <name evidence="1" type="ORF">S01H1_19298</name>
</gene>
<reference evidence="1" key="1">
    <citation type="journal article" date="2014" name="Front. Microbiol.">
        <title>High frequency of phylogenetically diverse reductive dehalogenase-homologous genes in deep subseafloor sedimentary metagenomes.</title>
        <authorList>
            <person name="Kawai M."/>
            <person name="Futagami T."/>
            <person name="Toyoda A."/>
            <person name="Takaki Y."/>
            <person name="Nishi S."/>
            <person name="Hori S."/>
            <person name="Arai W."/>
            <person name="Tsubouchi T."/>
            <person name="Morono Y."/>
            <person name="Uchiyama I."/>
            <person name="Ito T."/>
            <person name="Fujiyama A."/>
            <person name="Inagaki F."/>
            <person name="Takami H."/>
        </authorList>
    </citation>
    <scope>NUCLEOTIDE SEQUENCE</scope>
    <source>
        <strain evidence="1">Expedition CK06-06</strain>
    </source>
</reference>
<comment type="caution">
    <text evidence="1">The sequence shown here is derived from an EMBL/GenBank/DDBJ whole genome shotgun (WGS) entry which is preliminary data.</text>
</comment>
<name>X0TIY7_9ZZZZ</name>
<organism evidence="1">
    <name type="scientific">marine sediment metagenome</name>
    <dbReference type="NCBI Taxonomy" id="412755"/>
    <lineage>
        <taxon>unclassified sequences</taxon>
        <taxon>metagenomes</taxon>
        <taxon>ecological metagenomes</taxon>
    </lineage>
</organism>
<dbReference type="EMBL" id="BARS01010405">
    <property type="protein sequence ID" value="GAF93214.1"/>
    <property type="molecule type" value="Genomic_DNA"/>
</dbReference>
<proteinExistence type="predicted"/>
<dbReference type="AlphaFoldDB" id="X0TIY7"/>
<accession>X0TIY7</accession>